<dbReference type="AlphaFoldDB" id="A0A2H0YP73"/>
<name>A0A2H0YP73_9BACT</name>
<evidence type="ECO:0000313" key="2">
    <source>
        <dbReference type="EMBL" id="PIS39552.1"/>
    </source>
</evidence>
<organism evidence="2 3">
    <name type="scientific">Candidatus Nealsonbacteria bacterium CG08_land_8_20_14_0_20_38_20</name>
    <dbReference type="NCBI Taxonomy" id="1974705"/>
    <lineage>
        <taxon>Bacteria</taxon>
        <taxon>Candidatus Nealsoniibacteriota</taxon>
    </lineage>
</organism>
<feature type="domain" description="PIN" evidence="1">
    <location>
        <begin position="2"/>
        <end position="121"/>
    </location>
</feature>
<evidence type="ECO:0000259" key="1">
    <source>
        <dbReference type="SMART" id="SM00670"/>
    </source>
</evidence>
<dbReference type="SUPFAM" id="SSF88723">
    <property type="entry name" value="PIN domain-like"/>
    <property type="match status" value="1"/>
</dbReference>
<gene>
    <name evidence="2" type="ORF">COT33_01360</name>
</gene>
<comment type="caution">
    <text evidence="2">The sequence shown here is derived from an EMBL/GenBank/DDBJ whole genome shotgun (WGS) entry which is preliminary data.</text>
</comment>
<sequence>MASYTIDSSVFISAFNQQDVFHKQTKEFFDCLGKMDFEIILPISVIAEVGNILIKNRKIKDTLIFLDYFYEFTVIEFNYEFLLSAFPVFRKFKLKTGDILAASTAYLYKAVLISWDKQLLKQSKKLVASFTPDEFCRQSFS</sequence>
<dbReference type="InterPro" id="IPR029060">
    <property type="entry name" value="PIN-like_dom_sf"/>
</dbReference>
<dbReference type="CDD" id="cd09854">
    <property type="entry name" value="PIN_VapC-like"/>
    <property type="match status" value="1"/>
</dbReference>
<dbReference type="InterPro" id="IPR002716">
    <property type="entry name" value="PIN_dom"/>
</dbReference>
<reference evidence="3" key="1">
    <citation type="submission" date="2017-09" db="EMBL/GenBank/DDBJ databases">
        <title>Depth-based differentiation of microbial function through sediment-hosted aquifers and enrichment of novel symbionts in the deep terrestrial subsurface.</title>
        <authorList>
            <person name="Probst A.J."/>
            <person name="Ladd B."/>
            <person name="Jarett J.K."/>
            <person name="Geller-Mcgrath D.E."/>
            <person name="Sieber C.M.K."/>
            <person name="Emerson J.B."/>
            <person name="Anantharaman K."/>
            <person name="Thomas B.C."/>
            <person name="Malmstrom R."/>
            <person name="Stieglmeier M."/>
            <person name="Klingl A."/>
            <person name="Woyke T."/>
            <person name="Ryan C.M."/>
            <person name="Banfield J.F."/>
        </authorList>
    </citation>
    <scope>NUCLEOTIDE SEQUENCE [LARGE SCALE GENOMIC DNA]</scope>
</reference>
<dbReference type="Pfam" id="PF01850">
    <property type="entry name" value="PIN"/>
    <property type="match status" value="1"/>
</dbReference>
<accession>A0A2H0YP73</accession>
<dbReference type="Gene3D" id="3.40.50.1010">
    <property type="entry name" value="5'-nuclease"/>
    <property type="match status" value="1"/>
</dbReference>
<proteinExistence type="predicted"/>
<dbReference type="Proteomes" id="UP000230088">
    <property type="component" value="Unassembled WGS sequence"/>
</dbReference>
<protein>
    <recommendedName>
        <fullName evidence="1">PIN domain-containing protein</fullName>
    </recommendedName>
</protein>
<dbReference type="EMBL" id="PEYD01000025">
    <property type="protein sequence ID" value="PIS39552.1"/>
    <property type="molecule type" value="Genomic_DNA"/>
</dbReference>
<dbReference type="SMART" id="SM00670">
    <property type="entry name" value="PINc"/>
    <property type="match status" value="1"/>
</dbReference>
<evidence type="ECO:0000313" key="3">
    <source>
        <dbReference type="Proteomes" id="UP000230088"/>
    </source>
</evidence>